<dbReference type="InterPro" id="IPR038770">
    <property type="entry name" value="Na+/solute_symporter_sf"/>
</dbReference>
<keyword evidence="8 10" id="KW-0472">Membrane</keyword>
<dbReference type="InterPro" id="IPR006153">
    <property type="entry name" value="Cation/H_exchanger_TM"/>
</dbReference>
<dbReference type="AlphaFoldDB" id="A0AAE9B0D3"/>
<dbReference type="GO" id="GO:0005886">
    <property type="term" value="C:plasma membrane"/>
    <property type="evidence" value="ECO:0007669"/>
    <property type="project" value="UniProtKB-SubCell"/>
</dbReference>
<feature type="transmembrane region" description="Helical" evidence="10">
    <location>
        <begin position="188"/>
        <end position="214"/>
    </location>
</feature>
<dbReference type="EMBL" id="SPAZ01000130">
    <property type="protein sequence ID" value="TQE34483.1"/>
    <property type="molecule type" value="Genomic_DNA"/>
</dbReference>
<accession>A0AAE9B0D3</accession>
<organism evidence="12 13">
    <name type="scientific">Streptomyces ipomoeae</name>
    <dbReference type="NCBI Taxonomy" id="103232"/>
    <lineage>
        <taxon>Bacteria</taxon>
        <taxon>Bacillati</taxon>
        <taxon>Actinomycetota</taxon>
        <taxon>Actinomycetes</taxon>
        <taxon>Kitasatosporales</taxon>
        <taxon>Streptomycetaceae</taxon>
        <taxon>Streptomyces</taxon>
    </lineage>
</organism>
<evidence type="ECO:0000256" key="1">
    <source>
        <dbReference type="ARBA" id="ARBA00004651"/>
    </source>
</evidence>
<evidence type="ECO:0000256" key="10">
    <source>
        <dbReference type="SAM" id="Phobius"/>
    </source>
</evidence>
<evidence type="ECO:0000256" key="3">
    <source>
        <dbReference type="ARBA" id="ARBA00022449"/>
    </source>
</evidence>
<keyword evidence="2" id="KW-0813">Transport</keyword>
<comment type="subcellular location">
    <subcellularLocation>
        <location evidence="1">Cell membrane</location>
        <topology evidence="1">Multi-pass membrane protein</topology>
    </subcellularLocation>
</comment>
<feature type="transmembrane region" description="Helical" evidence="10">
    <location>
        <begin position="247"/>
        <end position="265"/>
    </location>
</feature>
<keyword evidence="3" id="KW-0050">Antiport</keyword>
<feature type="transmembrane region" description="Helical" evidence="10">
    <location>
        <begin position="120"/>
        <end position="141"/>
    </location>
</feature>
<evidence type="ECO:0000256" key="9">
    <source>
        <dbReference type="SAM" id="MobiDB-lite"/>
    </source>
</evidence>
<feature type="transmembrane region" description="Helical" evidence="10">
    <location>
        <begin position="153"/>
        <end position="176"/>
    </location>
</feature>
<feature type="transmembrane region" description="Helical" evidence="10">
    <location>
        <begin position="29"/>
        <end position="46"/>
    </location>
</feature>
<evidence type="ECO:0000256" key="6">
    <source>
        <dbReference type="ARBA" id="ARBA00022989"/>
    </source>
</evidence>
<sequence>MTTDDILFGVGLTFVLAVGSQVAAARVRVPALIILLPAGFIAGWLTDDIHPDRLLGAAFEPLVSLSVAVILYDAGLGLDPRKLQGHTRRTVVRLIVTGVVLSWVTVALLAVPVLDMSAEAAVMLGAILVVSGPTVVGPLLAFVRPTDRLQRILAWEGSLVDPVGAILGAVVFAAVADDGGDRHFGSQAVQFAISVGVGLAGAVVGTALLWLLLVKARPGQVLATSGQLATVIAVAAACDMARDDTGLIAAILMGLALVHLPGVDINRPFFETLVQLVIALLFVSISSTVTPSSLRHVVLPTLAVVAVLVLVTRPLAVWLATLGSGLTRGERGFVAWMAPRGIVAAANASTFSAGLVTADIGGASKILPAAFLTIAMTVTLYGLTAVPVARRLGASRPVRARPLLVGGDPWAVDLGRALRSAGLEVLMWAGTEEQRGRIREAGLELAPGELLAAATGRGAQLEGITAVLLLTDEDDFNALASTVLTRDGGVPVHRLGPRSTDHGVVAPYGSDKTLLAPQPSRLAMAQRYTQGARIVTQRIDSAADTLPARHDLLLLVRAGGRLVPADGSGTPSPPQPGDIAVMLGPPPPEAAPR</sequence>
<dbReference type="Proteomes" id="UP000318720">
    <property type="component" value="Unassembled WGS sequence"/>
</dbReference>
<dbReference type="GO" id="GO:1902600">
    <property type="term" value="P:proton transmembrane transport"/>
    <property type="evidence" value="ECO:0007669"/>
    <property type="project" value="InterPro"/>
</dbReference>
<protein>
    <submittedName>
        <fullName evidence="12">Sodium:proton exchanger</fullName>
    </submittedName>
</protein>
<feature type="transmembrane region" description="Helical" evidence="10">
    <location>
        <begin position="272"/>
        <end position="291"/>
    </location>
</feature>
<evidence type="ECO:0000313" key="12">
    <source>
        <dbReference type="EMBL" id="TQE34483.1"/>
    </source>
</evidence>
<evidence type="ECO:0000256" key="2">
    <source>
        <dbReference type="ARBA" id="ARBA00022448"/>
    </source>
</evidence>
<evidence type="ECO:0000256" key="5">
    <source>
        <dbReference type="ARBA" id="ARBA00022692"/>
    </source>
</evidence>
<proteinExistence type="predicted"/>
<feature type="transmembrane region" description="Helical" evidence="10">
    <location>
        <begin position="58"/>
        <end position="78"/>
    </location>
</feature>
<dbReference type="Pfam" id="PF00999">
    <property type="entry name" value="Na_H_Exchanger"/>
    <property type="match status" value="1"/>
</dbReference>
<dbReference type="Gene3D" id="1.20.1530.20">
    <property type="match status" value="1"/>
</dbReference>
<feature type="transmembrane region" description="Helical" evidence="10">
    <location>
        <begin position="90"/>
        <end position="114"/>
    </location>
</feature>
<evidence type="ECO:0000313" key="13">
    <source>
        <dbReference type="Proteomes" id="UP000318720"/>
    </source>
</evidence>
<keyword evidence="5 10" id="KW-0812">Transmembrane</keyword>
<reference evidence="12 13" key="1">
    <citation type="submission" date="2019-03" db="EMBL/GenBank/DDBJ databases">
        <title>Comparative genomic analyses of the sweetpotato soil rot pathogen, Streptomyces ipomoeae.</title>
        <authorList>
            <person name="Ruschel Soares N."/>
            <person name="Badger J.H."/>
            <person name="Huguet-Tapia J.C."/>
            <person name="Clark C.A."/>
            <person name="Pettis G.S."/>
        </authorList>
    </citation>
    <scope>NUCLEOTIDE SEQUENCE [LARGE SCALE GENOMIC DNA]</scope>
    <source>
        <strain evidence="12 13">88-35</strain>
    </source>
</reference>
<feature type="transmembrane region" description="Helical" evidence="10">
    <location>
        <begin position="297"/>
        <end position="321"/>
    </location>
</feature>
<evidence type="ECO:0000256" key="7">
    <source>
        <dbReference type="ARBA" id="ARBA00023065"/>
    </source>
</evidence>
<evidence type="ECO:0000256" key="4">
    <source>
        <dbReference type="ARBA" id="ARBA00022475"/>
    </source>
</evidence>
<keyword evidence="4" id="KW-1003">Cell membrane</keyword>
<dbReference type="GO" id="GO:0015297">
    <property type="term" value="F:antiporter activity"/>
    <property type="evidence" value="ECO:0007669"/>
    <property type="project" value="UniProtKB-KW"/>
</dbReference>
<evidence type="ECO:0000259" key="11">
    <source>
        <dbReference type="Pfam" id="PF00999"/>
    </source>
</evidence>
<dbReference type="PANTHER" id="PTHR32507">
    <property type="entry name" value="NA(+)/H(+) ANTIPORTER 1"/>
    <property type="match status" value="1"/>
</dbReference>
<keyword evidence="7" id="KW-0406">Ion transport</keyword>
<feature type="transmembrane region" description="Helical" evidence="10">
    <location>
        <begin position="6"/>
        <end position="24"/>
    </location>
</feature>
<feature type="domain" description="Cation/H+ exchanger transmembrane" evidence="11">
    <location>
        <begin position="18"/>
        <end position="390"/>
    </location>
</feature>
<dbReference type="PANTHER" id="PTHR32507:SF0">
    <property type="entry name" value="NA(+)_H(+) ANTIPORTER 2-RELATED"/>
    <property type="match status" value="1"/>
</dbReference>
<feature type="compositionally biased region" description="Pro residues" evidence="9">
    <location>
        <begin position="584"/>
        <end position="593"/>
    </location>
</feature>
<comment type="caution">
    <text evidence="12">The sequence shown here is derived from an EMBL/GenBank/DDBJ whole genome shotgun (WGS) entry which is preliminary data.</text>
</comment>
<gene>
    <name evidence="12" type="ORF">Sipo8835_15390</name>
</gene>
<feature type="transmembrane region" description="Helical" evidence="10">
    <location>
        <begin position="366"/>
        <end position="389"/>
    </location>
</feature>
<dbReference type="RefSeq" id="WP_141582465.1">
    <property type="nucleotide sequence ID" value="NZ_SPAZ01000130.1"/>
</dbReference>
<keyword evidence="6 10" id="KW-1133">Transmembrane helix</keyword>
<evidence type="ECO:0000256" key="8">
    <source>
        <dbReference type="ARBA" id="ARBA00023136"/>
    </source>
</evidence>
<feature type="region of interest" description="Disordered" evidence="9">
    <location>
        <begin position="564"/>
        <end position="593"/>
    </location>
</feature>
<name>A0AAE9B0D3_9ACTN</name>
<feature type="transmembrane region" description="Helical" evidence="10">
    <location>
        <begin position="333"/>
        <end position="354"/>
    </location>
</feature>